<sequence length="143" mass="15368">MTAPDRLALVDRLAGTAHRMRRASQQALSPLGLTPAQERVLRFVARRDGEARMGEIADRMGIVPRSATGLVGALEEAGLVHRSIDPANRRSILVALTDAGREVQQRMGQARSDAAAAILAPLSDAELDQLSRLLDKIAPPRSC</sequence>
<dbReference type="InterPro" id="IPR023187">
    <property type="entry name" value="Tscrpt_reg_MarR-type_CS"/>
</dbReference>
<dbReference type="EMBL" id="WLYK01000003">
    <property type="protein sequence ID" value="MTD14520.1"/>
    <property type="molecule type" value="Genomic_DNA"/>
</dbReference>
<dbReference type="Proteomes" id="UP000460221">
    <property type="component" value="Unassembled WGS sequence"/>
</dbReference>
<keyword evidence="3" id="KW-0804">Transcription</keyword>
<evidence type="ECO:0000313" key="5">
    <source>
        <dbReference type="EMBL" id="MTD14520.1"/>
    </source>
</evidence>
<dbReference type="PRINTS" id="PR00598">
    <property type="entry name" value="HTHMARR"/>
</dbReference>
<dbReference type="PROSITE" id="PS01117">
    <property type="entry name" value="HTH_MARR_1"/>
    <property type="match status" value="1"/>
</dbReference>
<dbReference type="PROSITE" id="PS50995">
    <property type="entry name" value="HTH_MARR_2"/>
    <property type="match status" value="1"/>
</dbReference>
<dbReference type="AlphaFoldDB" id="A0A7K1FKC2"/>
<evidence type="ECO:0000256" key="3">
    <source>
        <dbReference type="ARBA" id="ARBA00023163"/>
    </source>
</evidence>
<dbReference type="InterPro" id="IPR036390">
    <property type="entry name" value="WH_DNA-bd_sf"/>
</dbReference>
<dbReference type="PANTHER" id="PTHR33164">
    <property type="entry name" value="TRANSCRIPTIONAL REGULATOR, MARR FAMILY"/>
    <property type="match status" value="1"/>
</dbReference>
<feature type="domain" description="HTH marR-type" evidence="4">
    <location>
        <begin position="6"/>
        <end position="139"/>
    </location>
</feature>
<dbReference type="InterPro" id="IPR036388">
    <property type="entry name" value="WH-like_DNA-bd_sf"/>
</dbReference>
<keyword evidence="2" id="KW-0238">DNA-binding</keyword>
<dbReference type="PANTHER" id="PTHR33164:SF103">
    <property type="entry name" value="REGULATORY PROTEIN MARR"/>
    <property type="match status" value="1"/>
</dbReference>
<keyword evidence="1" id="KW-0805">Transcription regulation</keyword>
<organism evidence="5 6">
    <name type="scientific">Nakamurella alba</name>
    <dbReference type="NCBI Taxonomy" id="2665158"/>
    <lineage>
        <taxon>Bacteria</taxon>
        <taxon>Bacillati</taxon>
        <taxon>Actinomycetota</taxon>
        <taxon>Actinomycetes</taxon>
        <taxon>Nakamurellales</taxon>
        <taxon>Nakamurellaceae</taxon>
        <taxon>Nakamurella</taxon>
    </lineage>
</organism>
<name>A0A7K1FKC2_9ACTN</name>
<dbReference type="Gene3D" id="1.10.10.10">
    <property type="entry name" value="Winged helix-like DNA-binding domain superfamily/Winged helix DNA-binding domain"/>
    <property type="match status" value="1"/>
</dbReference>
<dbReference type="Pfam" id="PF12802">
    <property type="entry name" value="MarR_2"/>
    <property type="match status" value="1"/>
</dbReference>
<evidence type="ECO:0000256" key="2">
    <source>
        <dbReference type="ARBA" id="ARBA00023125"/>
    </source>
</evidence>
<dbReference type="InterPro" id="IPR039422">
    <property type="entry name" value="MarR/SlyA-like"/>
</dbReference>
<proteinExistence type="predicted"/>
<keyword evidence="6" id="KW-1185">Reference proteome</keyword>
<dbReference type="GO" id="GO:0003700">
    <property type="term" value="F:DNA-binding transcription factor activity"/>
    <property type="evidence" value="ECO:0007669"/>
    <property type="project" value="InterPro"/>
</dbReference>
<dbReference type="GO" id="GO:0006950">
    <property type="term" value="P:response to stress"/>
    <property type="evidence" value="ECO:0007669"/>
    <property type="project" value="TreeGrafter"/>
</dbReference>
<reference evidence="5 6" key="1">
    <citation type="submission" date="2019-11" db="EMBL/GenBank/DDBJ databases">
        <authorList>
            <person name="Jiang L.-Q."/>
        </authorList>
    </citation>
    <scope>NUCLEOTIDE SEQUENCE [LARGE SCALE GENOMIC DNA]</scope>
    <source>
        <strain evidence="5 6">YIM 132087</strain>
    </source>
</reference>
<dbReference type="RefSeq" id="WP_154768526.1">
    <property type="nucleotide sequence ID" value="NZ_WLYK01000003.1"/>
</dbReference>
<dbReference type="InterPro" id="IPR000835">
    <property type="entry name" value="HTH_MarR-typ"/>
</dbReference>
<protein>
    <submittedName>
        <fullName evidence="5">MarR family transcriptional regulator</fullName>
    </submittedName>
</protein>
<evidence type="ECO:0000259" key="4">
    <source>
        <dbReference type="PROSITE" id="PS50995"/>
    </source>
</evidence>
<evidence type="ECO:0000313" key="6">
    <source>
        <dbReference type="Proteomes" id="UP000460221"/>
    </source>
</evidence>
<dbReference type="SUPFAM" id="SSF46785">
    <property type="entry name" value="Winged helix' DNA-binding domain"/>
    <property type="match status" value="1"/>
</dbReference>
<accession>A0A7K1FKC2</accession>
<comment type="caution">
    <text evidence="5">The sequence shown here is derived from an EMBL/GenBank/DDBJ whole genome shotgun (WGS) entry which is preliminary data.</text>
</comment>
<gene>
    <name evidence="5" type="ORF">GIS00_11235</name>
</gene>
<evidence type="ECO:0000256" key="1">
    <source>
        <dbReference type="ARBA" id="ARBA00023015"/>
    </source>
</evidence>
<dbReference type="GO" id="GO:0003677">
    <property type="term" value="F:DNA binding"/>
    <property type="evidence" value="ECO:0007669"/>
    <property type="project" value="UniProtKB-KW"/>
</dbReference>
<dbReference type="SMART" id="SM00347">
    <property type="entry name" value="HTH_MARR"/>
    <property type="match status" value="1"/>
</dbReference>